<sequence>MAIGSVYGNLRRLPSSPYSFTFRTYPLSSFAGALALSYPDQSTSWPSCPSSSPFPSNGSFCSRSPPVIQPSYIKLLHPQSKTFRLYSAGESRSWRLDRHHRKLEKIMELVRGSSGGIREKLDELNVRLPVTTLVRILFSMNAERIPALEFIDWVRTSIPEHACNPDICSLAVDNCGRLDDYSTMVAMLEEFSLKGVCLNRKAFGFLNVLASSKTSVKSSVRNMVEILKGVRGSCLVSGICALIEMFSSLGSVDIAKYIIAITEHRVSHYNILVREMCRRCDPQGVKRLLIEMRQSGCFPNESTYNYFISSLCRNNLIEEAREMLEEMQRSECPPNALTYEVLICYYLRKTREVDVAVELLDQMVTMGIEPRLSTAAAFIKAYFNSGQREEAYKFVISSWLQSPINVRYTLLASLYQKEGDIAEAHKILVEMMEKGLRPNSSVYKRVLRNLLESEETDMVLRLTQLITQFNSDASFGAPPIGVQSMLEHINLAYPGGGGGLGILTHPKSSNKGMDTAAASGSRPCSGPFH</sequence>
<keyword evidence="2" id="KW-0677">Repeat</keyword>
<dbReference type="PROSITE" id="PS51375">
    <property type="entry name" value="PPR"/>
    <property type="match status" value="4"/>
</dbReference>
<evidence type="ECO:0000313" key="5">
    <source>
        <dbReference type="EMBL" id="KAK4804490.1"/>
    </source>
</evidence>
<evidence type="ECO:0000256" key="3">
    <source>
        <dbReference type="PROSITE-ProRule" id="PRU00708"/>
    </source>
</evidence>
<dbReference type="InterPro" id="IPR011990">
    <property type="entry name" value="TPR-like_helical_dom_sf"/>
</dbReference>
<evidence type="ECO:0000256" key="2">
    <source>
        <dbReference type="ARBA" id="ARBA00022737"/>
    </source>
</evidence>
<dbReference type="PANTHER" id="PTHR47936:SF3">
    <property type="entry name" value="PENTACOTRIPEPTIDE-REPEAT REGION OF PRORP DOMAIN-CONTAINING PROTEIN"/>
    <property type="match status" value="1"/>
</dbReference>
<feature type="repeat" description="PPR" evidence="3">
    <location>
        <begin position="404"/>
        <end position="438"/>
    </location>
</feature>
<organism evidence="5 6">
    <name type="scientific">Trapa natans</name>
    <name type="common">Water chestnut</name>
    <dbReference type="NCBI Taxonomy" id="22666"/>
    <lineage>
        <taxon>Eukaryota</taxon>
        <taxon>Viridiplantae</taxon>
        <taxon>Streptophyta</taxon>
        <taxon>Embryophyta</taxon>
        <taxon>Tracheophyta</taxon>
        <taxon>Spermatophyta</taxon>
        <taxon>Magnoliopsida</taxon>
        <taxon>eudicotyledons</taxon>
        <taxon>Gunneridae</taxon>
        <taxon>Pentapetalae</taxon>
        <taxon>rosids</taxon>
        <taxon>malvids</taxon>
        <taxon>Myrtales</taxon>
        <taxon>Lythraceae</taxon>
        <taxon>Trapa</taxon>
    </lineage>
</organism>
<keyword evidence="6" id="KW-1185">Reference proteome</keyword>
<dbReference type="Gene3D" id="1.25.40.10">
    <property type="entry name" value="Tetratricopeptide repeat domain"/>
    <property type="match status" value="2"/>
</dbReference>
<comment type="similarity">
    <text evidence="1">Belongs to the PPR family. P subfamily.</text>
</comment>
<feature type="region of interest" description="Disordered" evidence="4">
    <location>
        <begin position="506"/>
        <end position="529"/>
    </location>
</feature>
<protein>
    <recommendedName>
        <fullName evidence="7">Pentatricopeptide repeat-containing protein</fullName>
    </recommendedName>
</protein>
<evidence type="ECO:0000256" key="4">
    <source>
        <dbReference type="SAM" id="MobiDB-lite"/>
    </source>
</evidence>
<evidence type="ECO:0008006" key="7">
    <source>
        <dbReference type="Google" id="ProtNLM"/>
    </source>
</evidence>
<dbReference type="InterPro" id="IPR002885">
    <property type="entry name" value="PPR_rpt"/>
</dbReference>
<feature type="repeat" description="PPR" evidence="3">
    <location>
        <begin position="265"/>
        <end position="299"/>
    </location>
</feature>
<dbReference type="PANTHER" id="PTHR47936">
    <property type="entry name" value="PPR_LONG DOMAIN-CONTAINING PROTEIN"/>
    <property type="match status" value="1"/>
</dbReference>
<feature type="repeat" description="PPR" evidence="3">
    <location>
        <begin position="335"/>
        <end position="370"/>
    </location>
</feature>
<dbReference type="Pfam" id="PF13041">
    <property type="entry name" value="PPR_2"/>
    <property type="match status" value="1"/>
</dbReference>
<name>A0AAN7MYH3_TRANT</name>
<proteinExistence type="inferred from homology"/>
<dbReference type="Proteomes" id="UP001346149">
    <property type="component" value="Unassembled WGS sequence"/>
</dbReference>
<reference evidence="5 6" key="1">
    <citation type="journal article" date="2023" name="Hortic Res">
        <title>Pangenome of water caltrop reveals structural variations and asymmetric subgenome divergence after allopolyploidization.</title>
        <authorList>
            <person name="Zhang X."/>
            <person name="Chen Y."/>
            <person name="Wang L."/>
            <person name="Yuan Y."/>
            <person name="Fang M."/>
            <person name="Shi L."/>
            <person name="Lu R."/>
            <person name="Comes H.P."/>
            <person name="Ma Y."/>
            <person name="Chen Y."/>
            <person name="Huang G."/>
            <person name="Zhou Y."/>
            <person name="Zheng Z."/>
            <person name="Qiu Y."/>
        </authorList>
    </citation>
    <scope>NUCLEOTIDE SEQUENCE [LARGE SCALE GENOMIC DNA]</scope>
    <source>
        <strain evidence="5">F231</strain>
    </source>
</reference>
<evidence type="ECO:0000313" key="6">
    <source>
        <dbReference type="Proteomes" id="UP001346149"/>
    </source>
</evidence>
<evidence type="ECO:0000256" key="1">
    <source>
        <dbReference type="ARBA" id="ARBA00007626"/>
    </source>
</evidence>
<dbReference type="NCBIfam" id="TIGR00756">
    <property type="entry name" value="PPR"/>
    <property type="match status" value="3"/>
</dbReference>
<dbReference type="Pfam" id="PF01535">
    <property type="entry name" value="PPR"/>
    <property type="match status" value="2"/>
</dbReference>
<accession>A0AAN7MYH3</accession>
<feature type="repeat" description="PPR" evidence="3">
    <location>
        <begin position="300"/>
        <end position="334"/>
    </location>
</feature>
<gene>
    <name evidence="5" type="ORF">SAY86_004307</name>
</gene>
<dbReference type="AlphaFoldDB" id="A0AAN7MYH3"/>
<dbReference type="EMBL" id="JAXQNO010000001">
    <property type="protein sequence ID" value="KAK4804490.1"/>
    <property type="molecule type" value="Genomic_DNA"/>
</dbReference>
<comment type="caution">
    <text evidence="5">The sequence shown here is derived from an EMBL/GenBank/DDBJ whole genome shotgun (WGS) entry which is preliminary data.</text>
</comment>